<dbReference type="Gene3D" id="1.25.40.10">
    <property type="entry name" value="Tetratricopeptide repeat domain"/>
    <property type="match status" value="2"/>
</dbReference>
<keyword evidence="2" id="KW-0472">Membrane</keyword>
<feature type="repeat" description="TPR" evidence="1">
    <location>
        <begin position="153"/>
        <end position="186"/>
    </location>
</feature>
<evidence type="ECO:0000313" key="6">
    <source>
        <dbReference type="Proteomes" id="UP000244090"/>
    </source>
</evidence>
<feature type="domain" description="CHAT" evidence="4">
    <location>
        <begin position="619"/>
        <end position="883"/>
    </location>
</feature>
<dbReference type="PANTHER" id="PTHR10098:SF112">
    <property type="entry name" value="SLR0380 PROTEIN"/>
    <property type="match status" value="1"/>
</dbReference>
<reference evidence="5 6" key="1">
    <citation type="submission" date="2018-04" db="EMBL/GenBank/DDBJ databases">
        <title>Genomic Encyclopedia of Archaeal and Bacterial Type Strains, Phase II (KMG-II): from individual species to whole genera.</title>
        <authorList>
            <person name="Goeker M."/>
        </authorList>
    </citation>
    <scope>NUCLEOTIDE SEQUENCE [LARGE SCALE GENOMIC DNA]</scope>
    <source>
        <strain evidence="5 6">DSM 25731</strain>
    </source>
</reference>
<keyword evidence="2" id="KW-0812">Transmembrane</keyword>
<dbReference type="InterPro" id="IPR024983">
    <property type="entry name" value="CHAT_dom"/>
</dbReference>
<feature type="transmembrane region" description="Helical" evidence="2">
    <location>
        <begin position="894"/>
        <end position="913"/>
    </location>
</feature>
<dbReference type="EMBL" id="QBKT01000007">
    <property type="protein sequence ID" value="PTX60142.1"/>
    <property type="molecule type" value="Genomic_DNA"/>
</dbReference>
<dbReference type="SMART" id="SM00028">
    <property type="entry name" value="TPR"/>
    <property type="match status" value="4"/>
</dbReference>
<dbReference type="Proteomes" id="UP000244090">
    <property type="component" value="Unassembled WGS sequence"/>
</dbReference>
<dbReference type="InterPro" id="IPR019734">
    <property type="entry name" value="TPR_rpt"/>
</dbReference>
<organism evidence="5 6">
    <name type="scientific">Kordia periserrulae</name>
    <dbReference type="NCBI Taxonomy" id="701523"/>
    <lineage>
        <taxon>Bacteria</taxon>
        <taxon>Pseudomonadati</taxon>
        <taxon>Bacteroidota</taxon>
        <taxon>Flavobacteriia</taxon>
        <taxon>Flavobacteriales</taxon>
        <taxon>Flavobacteriaceae</taxon>
        <taxon>Kordia</taxon>
    </lineage>
</organism>
<keyword evidence="3" id="KW-0732">Signal</keyword>
<dbReference type="SUPFAM" id="SSF48452">
    <property type="entry name" value="TPR-like"/>
    <property type="match status" value="1"/>
</dbReference>
<accession>A0A2T6BVQ4</accession>
<evidence type="ECO:0000256" key="3">
    <source>
        <dbReference type="SAM" id="SignalP"/>
    </source>
</evidence>
<evidence type="ECO:0000256" key="1">
    <source>
        <dbReference type="PROSITE-ProRule" id="PRU00339"/>
    </source>
</evidence>
<sequence length="921" mass="106850">MFLFMTIARMKFAKFYSLSLFLTFFCVMNAQQKDLVDVYHQEVAKRDLSHQQKEQLLDSLLQQKDFVIDSLQLIKTYRSIIQEMRFSNLKKSIQLTEKVTEIAKLSKNLQTEDVQKNHRNKIMFLYRDQQFYRAIKEVEIYLERYPEKDWQRGKVYRQLGNIYSDLGDYEQAFQNYDKSIFILKSFNSDADLLLTYISKLETLVNLYDESYSDEILYLEKAIEALKKTENLSYGNEFALSLNLGVFYDYRKEYNTAISKYKNAYVLSKENKDTLAMAGSMLNLSSIHKNNGNIQESKAYIQEASKYIDDDDALNAVMANNLADIYQLENNHQQALIQYQKAITQALKIETLDYQTLPNFEAIEYSPNKLDILGYLIDKANGWIAFYESENNTTYLQYALETFTLADKLIDVIYVESREDLSKLFWRKKSATFYPKAVEVCYRLQQPEKAFFFMEKNKAMLLLENMTDATAKRLSKLPENVLIREQNLIKEIKTLESEIQATPHTNSTQIEALKNSVFNYKNEYNTFIDSLETNYPKYYTYKKNINIIALSEVQQNLQNDELILQYIIGKENGFVTLITAKKIQLQQLPKTEVLQNLINSYKNAVSKPFVSTDDKKEYEKVAQQLYQQLIPFAQEKSIENKKITIIADGMLQYIPFEALLTDRKEYLIEKAQIQYNYSLSSAAQSRQNDTEIHKNFIAIAPTTFKNEQFSTLATSSEELKKLTNIFDATHFQYEKASKAQFTSAYGNYKIIHLSTHGGIDNTVPWVAFYDEKLTLDELYFTKNRADLVVLSACKTSDGELKKGEGVMSLARGFFNAGAKSVVSSLWDINEKASTEIIQEFYKNMVAGDTKSEALQKAKIAYIQNHKNTSEASPYYWSALTLTGDETPIEISQNSYWYYLLGGIVLSGMIVFIRFKRRDKKSA</sequence>
<evidence type="ECO:0000259" key="4">
    <source>
        <dbReference type="Pfam" id="PF12770"/>
    </source>
</evidence>
<gene>
    <name evidence="5" type="ORF">C8N46_107148</name>
</gene>
<dbReference type="Pfam" id="PF12770">
    <property type="entry name" value="CHAT"/>
    <property type="match status" value="1"/>
</dbReference>
<dbReference type="AlphaFoldDB" id="A0A2T6BVQ4"/>
<keyword evidence="6" id="KW-1185">Reference proteome</keyword>
<evidence type="ECO:0000313" key="5">
    <source>
        <dbReference type="EMBL" id="PTX60142.1"/>
    </source>
</evidence>
<comment type="caution">
    <text evidence="5">The sequence shown here is derived from an EMBL/GenBank/DDBJ whole genome shotgun (WGS) entry which is preliminary data.</text>
</comment>
<proteinExistence type="predicted"/>
<dbReference type="Pfam" id="PF13181">
    <property type="entry name" value="TPR_8"/>
    <property type="match status" value="2"/>
</dbReference>
<dbReference type="PROSITE" id="PS50005">
    <property type="entry name" value="TPR"/>
    <property type="match status" value="1"/>
</dbReference>
<keyword evidence="2" id="KW-1133">Transmembrane helix</keyword>
<name>A0A2T6BVQ4_9FLAO</name>
<dbReference type="PROSITE" id="PS50293">
    <property type="entry name" value="TPR_REGION"/>
    <property type="match status" value="1"/>
</dbReference>
<keyword evidence="1" id="KW-0802">TPR repeat</keyword>
<feature type="chain" id="PRO_5015524075" evidence="3">
    <location>
        <begin position="31"/>
        <end position="921"/>
    </location>
</feature>
<dbReference type="PANTHER" id="PTHR10098">
    <property type="entry name" value="RAPSYN-RELATED"/>
    <property type="match status" value="1"/>
</dbReference>
<evidence type="ECO:0000256" key="2">
    <source>
        <dbReference type="SAM" id="Phobius"/>
    </source>
</evidence>
<dbReference type="InterPro" id="IPR011990">
    <property type="entry name" value="TPR-like_helical_dom_sf"/>
</dbReference>
<feature type="signal peptide" evidence="3">
    <location>
        <begin position="1"/>
        <end position="30"/>
    </location>
</feature>
<protein>
    <submittedName>
        <fullName evidence="5">CHAT domain-containing protein</fullName>
    </submittedName>
</protein>